<organism evidence="2 3">
    <name type="scientific">Triparma columacea</name>
    <dbReference type="NCBI Taxonomy" id="722753"/>
    <lineage>
        <taxon>Eukaryota</taxon>
        <taxon>Sar</taxon>
        <taxon>Stramenopiles</taxon>
        <taxon>Ochrophyta</taxon>
        <taxon>Bolidophyceae</taxon>
        <taxon>Parmales</taxon>
        <taxon>Triparmaceae</taxon>
        <taxon>Triparma</taxon>
    </lineage>
</organism>
<gene>
    <name evidence="2" type="ORF">TrCOL_g1017</name>
</gene>
<evidence type="ECO:0000313" key="2">
    <source>
        <dbReference type="EMBL" id="GMI47025.1"/>
    </source>
</evidence>
<dbReference type="AlphaFoldDB" id="A0A9W7GN76"/>
<name>A0A9W7GN76_9STRA</name>
<dbReference type="SUPFAM" id="SSF53795">
    <property type="entry name" value="PEP carboxykinase-like"/>
    <property type="match status" value="1"/>
</dbReference>
<keyword evidence="3" id="KW-1185">Reference proteome</keyword>
<sequence length="253" mass="27752">MALILISGPPGSGKTSTANMFNYSEFTVKGDRYEVWCKGREVGVKFALVYTGYETGNMTGDDTGLGNAARKYTRGRLGVCGGKSGLSEEEVELALNDVNSTTLSSMKQLEITNHGFTPLSPPPLPSSTKTPSQQAALTSNALRFRASCIPPVPRCGEEEEERKGIEEWANAVDILNAISRQGRLTGNLATAVNVRGEADGLNAMYSRKKERVEEVGEEGWEAWEKYWRGKGATGGEEQAWEGFKETWREEQNR</sequence>
<feature type="region of interest" description="Disordered" evidence="1">
    <location>
        <begin position="231"/>
        <end position="253"/>
    </location>
</feature>
<feature type="compositionally biased region" description="Basic and acidic residues" evidence="1">
    <location>
        <begin position="242"/>
        <end position="253"/>
    </location>
</feature>
<evidence type="ECO:0000313" key="3">
    <source>
        <dbReference type="Proteomes" id="UP001165065"/>
    </source>
</evidence>
<dbReference type="Proteomes" id="UP001165065">
    <property type="component" value="Unassembled WGS sequence"/>
</dbReference>
<dbReference type="EMBL" id="BRYA01000323">
    <property type="protein sequence ID" value="GMI47025.1"/>
    <property type="molecule type" value="Genomic_DNA"/>
</dbReference>
<comment type="caution">
    <text evidence="2">The sequence shown here is derived from an EMBL/GenBank/DDBJ whole genome shotgun (WGS) entry which is preliminary data.</text>
</comment>
<accession>A0A9W7GN76</accession>
<protein>
    <submittedName>
        <fullName evidence="2">Uncharacterized protein</fullName>
    </submittedName>
</protein>
<proteinExistence type="predicted"/>
<dbReference type="OrthoDB" id="10610059at2759"/>
<evidence type="ECO:0000256" key="1">
    <source>
        <dbReference type="SAM" id="MobiDB-lite"/>
    </source>
</evidence>
<reference evidence="3" key="1">
    <citation type="journal article" date="2023" name="Commun. Biol.">
        <title>Genome analysis of Parmales, the sister group of diatoms, reveals the evolutionary specialization of diatoms from phago-mixotrophs to photoautotrophs.</title>
        <authorList>
            <person name="Ban H."/>
            <person name="Sato S."/>
            <person name="Yoshikawa S."/>
            <person name="Yamada K."/>
            <person name="Nakamura Y."/>
            <person name="Ichinomiya M."/>
            <person name="Sato N."/>
            <person name="Blanc-Mathieu R."/>
            <person name="Endo H."/>
            <person name="Kuwata A."/>
            <person name="Ogata H."/>
        </authorList>
    </citation>
    <scope>NUCLEOTIDE SEQUENCE [LARGE SCALE GENOMIC DNA]</scope>
</reference>